<dbReference type="GO" id="GO:0017101">
    <property type="term" value="C:aminoacyl-tRNA synthetase multienzyme complex"/>
    <property type="evidence" value="ECO:0007669"/>
    <property type="project" value="TreeGrafter"/>
</dbReference>
<keyword evidence="8 11" id="KW-0030">Aminoacyl-tRNA synthetase</keyword>
<dbReference type="PANTHER" id="PTHR43382">
    <property type="entry name" value="PROLYL-TRNA SYNTHETASE"/>
    <property type="match status" value="1"/>
</dbReference>
<comment type="function">
    <text evidence="11">Catalyzes the attachment of proline to tRNA(Pro) in a two-step reaction: proline is first activated by ATP to form Pro-AMP and then transferred to the acceptor end of tRNA(Pro).</text>
</comment>
<evidence type="ECO:0000256" key="7">
    <source>
        <dbReference type="ARBA" id="ARBA00022917"/>
    </source>
</evidence>
<keyword evidence="4 11" id="KW-0436">Ligase</keyword>
<dbReference type="InterPro" id="IPR004154">
    <property type="entry name" value="Anticodon-bd"/>
</dbReference>
<dbReference type="HAMAP" id="MF_01571">
    <property type="entry name" value="Pro_tRNA_synth_type3"/>
    <property type="match status" value="1"/>
</dbReference>
<proteinExistence type="inferred from homology"/>
<evidence type="ECO:0000256" key="2">
    <source>
        <dbReference type="ARBA" id="ARBA00011738"/>
    </source>
</evidence>
<comment type="similarity">
    <text evidence="10 11">Belongs to the class-II aminoacyl-tRNA synthetase family. ProS type 3 subfamily.</text>
</comment>
<dbReference type="NCBIfam" id="TIGR00408">
    <property type="entry name" value="proS_fam_I"/>
    <property type="match status" value="1"/>
</dbReference>
<dbReference type="InterPro" id="IPR045864">
    <property type="entry name" value="aa-tRNA-synth_II/BPL/LPL"/>
</dbReference>
<dbReference type="FunFam" id="3.30.930.10:FF:000023">
    <property type="entry name" value="Proline--tRNA ligase"/>
    <property type="match status" value="1"/>
</dbReference>
<dbReference type="InterPro" id="IPR033721">
    <property type="entry name" value="ProRS_core_arch_euk"/>
</dbReference>
<dbReference type="EC" id="6.1.1.15" evidence="11"/>
<dbReference type="InterPro" id="IPR006195">
    <property type="entry name" value="aa-tRNA-synth_II"/>
</dbReference>
<dbReference type="GO" id="GO:0016740">
    <property type="term" value="F:transferase activity"/>
    <property type="evidence" value="ECO:0007669"/>
    <property type="project" value="UniProtKB-ARBA"/>
</dbReference>
<dbReference type="Gene3D" id="3.30.930.10">
    <property type="entry name" value="Bira Bifunctional Protein, Domain 2"/>
    <property type="match status" value="1"/>
</dbReference>
<organism evidence="13 14">
    <name type="scientific">Paenibacillus validus</name>
    <dbReference type="NCBI Taxonomy" id="44253"/>
    <lineage>
        <taxon>Bacteria</taxon>
        <taxon>Bacillati</taxon>
        <taxon>Bacillota</taxon>
        <taxon>Bacilli</taxon>
        <taxon>Bacillales</taxon>
        <taxon>Paenibacillaceae</taxon>
        <taxon>Paenibacillus</taxon>
    </lineage>
</organism>
<dbReference type="Pfam" id="PF00587">
    <property type="entry name" value="tRNA-synt_2b"/>
    <property type="match status" value="1"/>
</dbReference>
<keyword evidence="7 11" id="KW-0648">Protein biosynthesis</keyword>
<dbReference type="InterPro" id="IPR036621">
    <property type="entry name" value="Anticodon-bd_dom_sf"/>
</dbReference>
<evidence type="ECO:0000256" key="4">
    <source>
        <dbReference type="ARBA" id="ARBA00022598"/>
    </source>
</evidence>
<evidence type="ECO:0000256" key="9">
    <source>
        <dbReference type="ARBA" id="ARBA00047671"/>
    </source>
</evidence>
<keyword evidence="6 11" id="KW-0067">ATP-binding</keyword>
<dbReference type="GO" id="GO:0140096">
    <property type="term" value="F:catalytic activity, acting on a protein"/>
    <property type="evidence" value="ECO:0007669"/>
    <property type="project" value="UniProtKB-ARBA"/>
</dbReference>
<dbReference type="Pfam" id="PF09180">
    <property type="entry name" value="ProRS-C_1"/>
    <property type="match status" value="1"/>
</dbReference>
<evidence type="ECO:0000256" key="1">
    <source>
        <dbReference type="ARBA" id="ARBA00004496"/>
    </source>
</evidence>
<dbReference type="GO" id="GO:0004827">
    <property type="term" value="F:proline-tRNA ligase activity"/>
    <property type="evidence" value="ECO:0007669"/>
    <property type="project" value="UniProtKB-UniRule"/>
</dbReference>
<dbReference type="GO" id="GO:0006433">
    <property type="term" value="P:prolyl-tRNA aminoacylation"/>
    <property type="evidence" value="ECO:0007669"/>
    <property type="project" value="UniProtKB-UniRule"/>
</dbReference>
<dbReference type="Gene3D" id="3.30.110.30">
    <property type="entry name" value="C-terminal domain of ProRS"/>
    <property type="match status" value="1"/>
</dbReference>
<comment type="subcellular location">
    <subcellularLocation>
        <location evidence="1 11">Cytoplasm</location>
    </subcellularLocation>
</comment>
<keyword evidence="3 11" id="KW-0963">Cytoplasm</keyword>
<evidence type="ECO:0000256" key="11">
    <source>
        <dbReference type="HAMAP-Rule" id="MF_01571"/>
    </source>
</evidence>
<dbReference type="InterPro" id="IPR004499">
    <property type="entry name" value="Pro-tRNA-ligase_IIa_arc-type"/>
</dbReference>
<dbReference type="RefSeq" id="WP_127604503.1">
    <property type="nucleotide sequence ID" value="NZ_JARTHJ010000169.1"/>
</dbReference>
<dbReference type="InterPro" id="IPR002314">
    <property type="entry name" value="aa-tRNA-synt_IIb"/>
</dbReference>
<evidence type="ECO:0000313" key="14">
    <source>
        <dbReference type="Proteomes" id="UP000450917"/>
    </source>
</evidence>
<dbReference type="Gene3D" id="3.40.50.800">
    <property type="entry name" value="Anticodon-binding domain"/>
    <property type="match status" value="1"/>
</dbReference>
<dbReference type="InterPro" id="IPR016061">
    <property type="entry name" value="Pro-tRNA_ligase_II_C"/>
</dbReference>
<dbReference type="FunFam" id="3.40.50.800:FF:000005">
    <property type="entry name" value="bifunctional glutamate/proline--tRNA ligase"/>
    <property type="match status" value="1"/>
</dbReference>
<feature type="domain" description="Aminoacyl-transfer RNA synthetases class-II family profile" evidence="12">
    <location>
        <begin position="41"/>
        <end position="289"/>
    </location>
</feature>
<dbReference type="PROSITE" id="PS50862">
    <property type="entry name" value="AA_TRNA_LIGASE_II"/>
    <property type="match status" value="1"/>
</dbReference>
<dbReference type="CDD" id="cd00862">
    <property type="entry name" value="ProRS_anticodon_zinc"/>
    <property type="match status" value="1"/>
</dbReference>
<dbReference type="AlphaFoldDB" id="A0A7X2ZA18"/>
<sequence length="485" mass="55643">MSKDKQDKQFVKEITPQSEDFSRWYIDTIKKADLMSYSPVRGCIVFKPDGYEIWENIQRELDRRFKETGHRNAYFPLFIPESFFQKEKEHVEGFNPELPWVTEAGGEKLEERLAIRPTSETMIGHMYSEWINSYRDLPLLINQWANVVRWEKKTQPFLRTSEFLWQEGHTAHEDEADARRETMQMLEIYRDFAENFLAMPVIMGQKTPSEKFAGAVDTFSIEAMMKDGKAVQAGTSHYLGTNFAVAFDIKYLDRDNQHTFCHTTSWGVSTRLIGALIMVHGDDRGLALPPKVAPTQVVMIPIGPPKTRDQVIACVDGLYDQLKQAGVRVKVDDRQDQSPGWKFNEYEMRGVPVRVELGPRDMENGQVVLVSRITGEKRVVAQSQFVEEVQKLLTETQQEMYDRAKKFRDENMTAADTLDELKAFLQQKRGFTLSGWCGSDACEATVKEETGATSRNIPFEPAVRKTKCLVCGEDAKHTVVFGRAY</sequence>
<comment type="catalytic activity">
    <reaction evidence="9 11">
        <text>tRNA(Pro) + L-proline + ATP = L-prolyl-tRNA(Pro) + AMP + diphosphate</text>
        <dbReference type="Rhea" id="RHEA:14305"/>
        <dbReference type="Rhea" id="RHEA-COMP:9700"/>
        <dbReference type="Rhea" id="RHEA-COMP:9702"/>
        <dbReference type="ChEBI" id="CHEBI:30616"/>
        <dbReference type="ChEBI" id="CHEBI:33019"/>
        <dbReference type="ChEBI" id="CHEBI:60039"/>
        <dbReference type="ChEBI" id="CHEBI:78442"/>
        <dbReference type="ChEBI" id="CHEBI:78532"/>
        <dbReference type="ChEBI" id="CHEBI:456215"/>
        <dbReference type="EC" id="6.1.1.15"/>
    </reaction>
</comment>
<protein>
    <recommendedName>
        <fullName evidence="11">Proline--tRNA ligase</fullName>
        <ecNumber evidence="11">6.1.1.15</ecNumber>
    </recommendedName>
    <alternativeName>
        <fullName evidence="11">Prolyl-tRNA synthetase</fullName>
        <shortName evidence="11">ProRS</shortName>
    </alternativeName>
</protein>
<dbReference type="PRINTS" id="PR01046">
    <property type="entry name" value="TRNASYNTHPRO"/>
</dbReference>
<dbReference type="SUPFAM" id="SSF55681">
    <property type="entry name" value="Class II aaRS and biotin synthetases"/>
    <property type="match status" value="1"/>
</dbReference>
<evidence type="ECO:0000256" key="3">
    <source>
        <dbReference type="ARBA" id="ARBA00022490"/>
    </source>
</evidence>
<dbReference type="InterPro" id="IPR002316">
    <property type="entry name" value="Pro-tRNA-ligase_IIa"/>
</dbReference>
<dbReference type="SMART" id="SM00946">
    <property type="entry name" value="ProRS-C_1"/>
    <property type="match status" value="1"/>
</dbReference>
<keyword evidence="5 11" id="KW-0547">Nucleotide-binding</keyword>
<reference evidence="13 14" key="1">
    <citation type="submission" date="2019-11" db="EMBL/GenBank/DDBJ databases">
        <title>Draft genome sequences of five Paenibacillus species of dairy origin.</title>
        <authorList>
            <person name="Olajide A.M."/>
            <person name="Chen S."/>
            <person name="Lapointe G."/>
        </authorList>
    </citation>
    <scope>NUCLEOTIDE SEQUENCE [LARGE SCALE GENOMIC DNA]</scope>
    <source>
        <strain evidence="13 14">2CS3</strain>
    </source>
</reference>
<accession>A0A7X2ZA18</accession>
<dbReference type="CDD" id="cd00778">
    <property type="entry name" value="ProRS_core_arch_euk"/>
    <property type="match status" value="1"/>
</dbReference>
<dbReference type="Pfam" id="PF03129">
    <property type="entry name" value="HGTP_anticodon"/>
    <property type="match status" value="1"/>
</dbReference>
<evidence type="ECO:0000256" key="8">
    <source>
        <dbReference type="ARBA" id="ARBA00023146"/>
    </source>
</evidence>
<evidence type="ECO:0000256" key="5">
    <source>
        <dbReference type="ARBA" id="ARBA00022741"/>
    </source>
</evidence>
<comment type="domain">
    <text evidence="11">Consists of three domains: the N-terminal catalytic domain, the anticodon-binding domain and the C-terminal extension.</text>
</comment>
<dbReference type="EMBL" id="WNZX01000004">
    <property type="protein sequence ID" value="MUG70490.1"/>
    <property type="molecule type" value="Genomic_DNA"/>
</dbReference>
<dbReference type="SUPFAM" id="SSF52954">
    <property type="entry name" value="Class II aaRS ABD-related"/>
    <property type="match status" value="1"/>
</dbReference>
<dbReference type="GO" id="GO:0005737">
    <property type="term" value="C:cytoplasm"/>
    <property type="evidence" value="ECO:0007669"/>
    <property type="project" value="UniProtKB-SubCell"/>
</dbReference>
<name>A0A7X2ZA18_9BACL</name>
<dbReference type="GO" id="GO:0005524">
    <property type="term" value="F:ATP binding"/>
    <property type="evidence" value="ECO:0007669"/>
    <property type="project" value="UniProtKB-UniRule"/>
</dbReference>
<dbReference type="SUPFAM" id="SSF64586">
    <property type="entry name" value="C-terminal domain of ProRS"/>
    <property type="match status" value="1"/>
</dbReference>
<evidence type="ECO:0000256" key="6">
    <source>
        <dbReference type="ARBA" id="ARBA00022840"/>
    </source>
</evidence>
<dbReference type="InterPro" id="IPR017449">
    <property type="entry name" value="Pro-tRNA_synth_II"/>
</dbReference>
<evidence type="ECO:0000313" key="13">
    <source>
        <dbReference type="EMBL" id="MUG70490.1"/>
    </source>
</evidence>
<gene>
    <name evidence="11" type="primary">proS</name>
    <name evidence="13" type="ORF">GNP93_07325</name>
</gene>
<evidence type="ECO:0000259" key="12">
    <source>
        <dbReference type="PROSITE" id="PS50862"/>
    </source>
</evidence>
<comment type="subunit">
    <text evidence="2 11">Homodimer.</text>
</comment>
<comment type="caution">
    <text evidence="13">The sequence shown here is derived from an EMBL/GenBank/DDBJ whole genome shotgun (WGS) entry which is preliminary data.</text>
</comment>
<dbReference type="Proteomes" id="UP000450917">
    <property type="component" value="Unassembled WGS sequence"/>
</dbReference>
<dbReference type="PANTHER" id="PTHR43382:SF2">
    <property type="entry name" value="BIFUNCTIONAL GLUTAMATE_PROLINE--TRNA LIGASE"/>
    <property type="match status" value="1"/>
</dbReference>
<keyword evidence="14" id="KW-1185">Reference proteome</keyword>
<evidence type="ECO:0000256" key="10">
    <source>
        <dbReference type="ARBA" id="ARBA00060806"/>
    </source>
</evidence>